<accession>A0AAN9INE1</accession>
<dbReference type="PANTHER" id="PTHR33696">
    <property type="entry name" value="T22J18.15-RELATED"/>
    <property type="match status" value="1"/>
</dbReference>
<proteinExistence type="predicted"/>
<gene>
    <name evidence="1" type="ORF">RIF29_12615</name>
</gene>
<organism evidence="1 2">
    <name type="scientific">Crotalaria pallida</name>
    <name type="common">Smooth rattlebox</name>
    <name type="synonym">Crotalaria striata</name>
    <dbReference type="NCBI Taxonomy" id="3830"/>
    <lineage>
        <taxon>Eukaryota</taxon>
        <taxon>Viridiplantae</taxon>
        <taxon>Streptophyta</taxon>
        <taxon>Embryophyta</taxon>
        <taxon>Tracheophyta</taxon>
        <taxon>Spermatophyta</taxon>
        <taxon>Magnoliopsida</taxon>
        <taxon>eudicotyledons</taxon>
        <taxon>Gunneridae</taxon>
        <taxon>Pentapetalae</taxon>
        <taxon>rosids</taxon>
        <taxon>fabids</taxon>
        <taxon>Fabales</taxon>
        <taxon>Fabaceae</taxon>
        <taxon>Papilionoideae</taxon>
        <taxon>50 kb inversion clade</taxon>
        <taxon>genistoids sensu lato</taxon>
        <taxon>core genistoids</taxon>
        <taxon>Crotalarieae</taxon>
        <taxon>Crotalaria</taxon>
    </lineage>
</organism>
<sequence>MEFSSKYNNIRSYAIANNNNDVYYNQQKVINVPFSWEYEPGLSKFTPHPLSKNDTKHCNNVVLQPPPCSSMKTEVYNKLRVQDTESSVLPSSSSSIMRMRTTSSSFPMENLKKNEDPFMEAYKKCTTSPSSMFDRSSSKSGKNNGAWPNSIMKYLNIFSCKYSSDVMNTV</sequence>
<evidence type="ECO:0000313" key="2">
    <source>
        <dbReference type="Proteomes" id="UP001372338"/>
    </source>
</evidence>
<protein>
    <submittedName>
        <fullName evidence="1">Uncharacterized protein</fullName>
    </submittedName>
</protein>
<reference evidence="1 2" key="1">
    <citation type="submission" date="2024-01" db="EMBL/GenBank/DDBJ databases">
        <title>The genomes of 5 underutilized Papilionoideae crops provide insights into root nodulation and disease resistanc.</title>
        <authorList>
            <person name="Yuan L."/>
        </authorList>
    </citation>
    <scope>NUCLEOTIDE SEQUENCE [LARGE SCALE GENOMIC DNA]</scope>
    <source>
        <strain evidence="1">ZHUSHIDOU_FW_LH</strain>
        <tissue evidence="1">Leaf</tissue>
    </source>
</reference>
<name>A0AAN9INE1_CROPI</name>
<dbReference type="PANTHER" id="PTHR33696:SF23">
    <property type="entry name" value="OS03G0674900 PROTEIN"/>
    <property type="match status" value="1"/>
</dbReference>
<dbReference type="EMBL" id="JAYWIO010000002">
    <property type="protein sequence ID" value="KAK7283226.1"/>
    <property type="molecule type" value="Genomic_DNA"/>
</dbReference>
<keyword evidence="2" id="KW-1185">Reference proteome</keyword>
<dbReference type="AlphaFoldDB" id="A0AAN9INE1"/>
<comment type="caution">
    <text evidence="1">The sequence shown here is derived from an EMBL/GenBank/DDBJ whole genome shotgun (WGS) entry which is preliminary data.</text>
</comment>
<evidence type="ECO:0000313" key="1">
    <source>
        <dbReference type="EMBL" id="KAK7283226.1"/>
    </source>
</evidence>
<dbReference type="Proteomes" id="UP001372338">
    <property type="component" value="Unassembled WGS sequence"/>
</dbReference>